<gene>
    <name evidence="14" type="primary">corA</name>
    <name evidence="14" type="ORF">GCM10017772_15400</name>
</gene>
<dbReference type="RefSeq" id="WP_189668687.1">
    <property type="nucleotide sequence ID" value="NZ_BNAS01000002.1"/>
</dbReference>
<evidence type="ECO:0000256" key="8">
    <source>
        <dbReference type="ARBA" id="ARBA00023065"/>
    </source>
</evidence>
<comment type="subcellular location">
    <subcellularLocation>
        <location evidence="1">Cell membrane</location>
        <topology evidence="1">Multi-pass membrane protein</topology>
    </subcellularLocation>
</comment>
<evidence type="ECO:0000256" key="4">
    <source>
        <dbReference type="ARBA" id="ARBA00022475"/>
    </source>
</evidence>
<evidence type="ECO:0000259" key="13">
    <source>
        <dbReference type="PROSITE" id="PS50222"/>
    </source>
</evidence>
<dbReference type="Proteomes" id="UP000627369">
    <property type="component" value="Unassembled WGS sequence"/>
</dbReference>
<evidence type="ECO:0000256" key="3">
    <source>
        <dbReference type="ARBA" id="ARBA00022448"/>
    </source>
</evidence>
<evidence type="ECO:0000313" key="14">
    <source>
        <dbReference type="EMBL" id="GHH69816.1"/>
    </source>
</evidence>
<dbReference type="GO" id="GO:0015087">
    <property type="term" value="F:cobalt ion transmembrane transporter activity"/>
    <property type="evidence" value="ECO:0007669"/>
    <property type="project" value="TreeGrafter"/>
</dbReference>
<comment type="function">
    <text evidence="11">Mediates influx of magnesium ions. Alternates between open and closed states. Activated by low cytoplasmic Mg(2+) levels. Inactive when cytoplasmic Mg(2+) levels are high.</text>
</comment>
<dbReference type="CDD" id="cd12830">
    <property type="entry name" value="MtCorA-like"/>
    <property type="match status" value="1"/>
</dbReference>
<comment type="caution">
    <text evidence="14">The sequence shown here is derived from an EMBL/GenBank/DDBJ whole genome shotgun (WGS) entry which is preliminary data.</text>
</comment>
<evidence type="ECO:0000256" key="11">
    <source>
        <dbReference type="ARBA" id="ARBA00045497"/>
    </source>
</evidence>
<dbReference type="GO" id="GO:0015095">
    <property type="term" value="F:magnesium ion transmembrane transporter activity"/>
    <property type="evidence" value="ECO:0007669"/>
    <property type="project" value="TreeGrafter"/>
</dbReference>
<dbReference type="InterPro" id="IPR045861">
    <property type="entry name" value="CorA_cytoplasmic_dom"/>
</dbReference>
<evidence type="ECO:0000256" key="2">
    <source>
        <dbReference type="ARBA" id="ARBA00009765"/>
    </source>
</evidence>
<dbReference type="EMBL" id="BNAS01000002">
    <property type="protein sequence ID" value="GHH69816.1"/>
    <property type="molecule type" value="Genomic_DNA"/>
</dbReference>
<organism evidence="14 15">
    <name type="scientific">Promicromonospora soli</name>
    <dbReference type="NCBI Taxonomy" id="2035533"/>
    <lineage>
        <taxon>Bacteria</taxon>
        <taxon>Bacillati</taxon>
        <taxon>Actinomycetota</taxon>
        <taxon>Actinomycetes</taxon>
        <taxon>Micrococcales</taxon>
        <taxon>Promicromonosporaceae</taxon>
        <taxon>Promicromonospora</taxon>
    </lineage>
</organism>
<dbReference type="Gene3D" id="3.30.460.20">
    <property type="entry name" value="CorA soluble domain-like"/>
    <property type="match status" value="1"/>
</dbReference>
<keyword evidence="8" id="KW-0406">Ion transport</keyword>
<dbReference type="InterPro" id="IPR045863">
    <property type="entry name" value="CorA_TM1_TM2"/>
</dbReference>
<dbReference type="InterPro" id="IPR018247">
    <property type="entry name" value="EF_Hand_1_Ca_BS"/>
</dbReference>
<evidence type="ECO:0000313" key="15">
    <source>
        <dbReference type="Proteomes" id="UP000627369"/>
    </source>
</evidence>
<comment type="similarity">
    <text evidence="2">Belongs to the CorA metal ion transporter (MIT) (TC 1.A.35) family.</text>
</comment>
<dbReference type="GO" id="GO:0005886">
    <property type="term" value="C:plasma membrane"/>
    <property type="evidence" value="ECO:0007669"/>
    <property type="project" value="UniProtKB-SubCell"/>
</dbReference>
<dbReference type="PROSITE" id="PS00018">
    <property type="entry name" value="EF_HAND_1"/>
    <property type="match status" value="1"/>
</dbReference>
<dbReference type="PANTHER" id="PTHR46494:SF1">
    <property type="entry name" value="CORA FAMILY METAL ION TRANSPORTER (EUROFUNG)"/>
    <property type="match status" value="1"/>
</dbReference>
<keyword evidence="9 12" id="KW-0472">Membrane</keyword>
<evidence type="ECO:0000256" key="7">
    <source>
        <dbReference type="ARBA" id="ARBA00022989"/>
    </source>
</evidence>
<feature type="transmembrane region" description="Helical" evidence="12">
    <location>
        <begin position="329"/>
        <end position="349"/>
    </location>
</feature>
<dbReference type="InterPro" id="IPR002048">
    <property type="entry name" value="EF_hand_dom"/>
</dbReference>
<accession>A0A919FP39</accession>
<name>A0A919FP39_9MICO</name>
<evidence type="ECO:0000256" key="5">
    <source>
        <dbReference type="ARBA" id="ARBA00022692"/>
    </source>
</evidence>
<dbReference type="SUPFAM" id="SSF143865">
    <property type="entry name" value="CorA soluble domain-like"/>
    <property type="match status" value="1"/>
</dbReference>
<protein>
    <submittedName>
        <fullName evidence="14">Magnesium transport protein CorA</fullName>
    </submittedName>
</protein>
<dbReference type="Pfam" id="PF01544">
    <property type="entry name" value="CorA"/>
    <property type="match status" value="1"/>
</dbReference>
<dbReference type="PANTHER" id="PTHR46494">
    <property type="entry name" value="CORA FAMILY METAL ION TRANSPORTER (EUROFUNG)"/>
    <property type="match status" value="1"/>
</dbReference>
<proteinExistence type="inferred from homology"/>
<dbReference type="InterPro" id="IPR002523">
    <property type="entry name" value="MgTranspt_CorA/ZnTranspt_ZntB"/>
</dbReference>
<feature type="transmembrane region" description="Helical" evidence="12">
    <location>
        <begin position="298"/>
        <end position="317"/>
    </location>
</feature>
<keyword evidence="15" id="KW-1185">Reference proteome</keyword>
<comment type="catalytic activity">
    <reaction evidence="10">
        <text>Mg(2+)(in) = Mg(2+)(out)</text>
        <dbReference type="Rhea" id="RHEA:29827"/>
        <dbReference type="ChEBI" id="CHEBI:18420"/>
    </reaction>
</comment>
<dbReference type="Gene3D" id="1.20.58.340">
    <property type="entry name" value="Magnesium transport protein CorA, transmembrane region"/>
    <property type="match status" value="2"/>
</dbReference>
<dbReference type="GO" id="GO:0005509">
    <property type="term" value="F:calcium ion binding"/>
    <property type="evidence" value="ECO:0007669"/>
    <property type="project" value="InterPro"/>
</dbReference>
<reference evidence="14" key="1">
    <citation type="journal article" date="2014" name="Int. J. Syst. Evol. Microbiol.">
        <title>Complete genome sequence of Corynebacterium casei LMG S-19264T (=DSM 44701T), isolated from a smear-ripened cheese.</title>
        <authorList>
            <consortium name="US DOE Joint Genome Institute (JGI-PGF)"/>
            <person name="Walter F."/>
            <person name="Albersmeier A."/>
            <person name="Kalinowski J."/>
            <person name="Ruckert C."/>
        </authorList>
    </citation>
    <scope>NUCLEOTIDE SEQUENCE</scope>
    <source>
        <strain evidence="14">CGMCC 4.7398</strain>
    </source>
</reference>
<keyword evidence="3" id="KW-0813">Transport</keyword>
<evidence type="ECO:0000256" key="10">
    <source>
        <dbReference type="ARBA" id="ARBA00034269"/>
    </source>
</evidence>
<dbReference type="PROSITE" id="PS50222">
    <property type="entry name" value="EF_HAND_2"/>
    <property type="match status" value="1"/>
</dbReference>
<evidence type="ECO:0000256" key="1">
    <source>
        <dbReference type="ARBA" id="ARBA00004651"/>
    </source>
</evidence>
<dbReference type="AlphaFoldDB" id="A0A919FP39"/>
<reference evidence="14" key="2">
    <citation type="submission" date="2020-09" db="EMBL/GenBank/DDBJ databases">
        <authorList>
            <person name="Sun Q."/>
            <person name="Zhou Y."/>
        </authorList>
    </citation>
    <scope>NUCLEOTIDE SEQUENCE</scope>
    <source>
        <strain evidence="14">CGMCC 4.7398</strain>
    </source>
</reference>
<keyword evidence="7 12" id="KW-1133">Transmembrane helix</keyword>
<evidence type="ECO:0000256" key="12">
    <source>
        <dbReference type="SAM" id="Phobius"/>
    </source>
</evidence>
<feature type="domain" description="EF-hand" evidence="13">
    <location>
        <begin position="88"/>
        <end position="113"/>
    </location>
</feature>
<dbReference type="GO" id="GO:0000287">
    <property type="term" value="F:magnesium ion binding"/>
    <property type="evidence" value="ECO:0007669"/>
    <property type="project" value="TreeGrafter"/>
</dbReference>
<sequence length="355" mass="40155">MSIMDNAVYVDGKRTANPASLEETCEITRERHGIAWVDLSWPTPAEIEAVAEEFSLHPLAVEDAIHAHQRPKIEHYDDVLFVVLHPARSVDEDGDGHIDRVEFGEVHAWVGPDFVVTIRRSVTPDLAAMRAGLEQDPDLLRLGPIAILAALLDQVVDTYRPVVTRLRRDIDQVEDQLFSRDPEVSFRIYEATREVIGLQRATSPLVDILRELLDGESETGESETGSDVAQDHRYVELHRNLRNVLDHAIKHAETSDTFRSLLTNTLNVHSTLVTQEQNEESRRLTEISMNQDEQVKKISAWAAILFAPSLIGTIYGMNFEHMPELTWTFGYPLALATMVGLGGIFYWIFKRVGWL</sequence>
<dbReference type="FunFam" id="1.20.58.340:FF:000004">
    <property type="entry name" value="Magnesium transport protein CorA"/>
    <property type="match status" value="1"/>
</dbReference>
<dbReference type="GO" id="GO:0050897">
    <property type="term" value="F:cobalt ion binding"/>
    <property type="evidence" value="ECO:0007669"/>
    <property type="project" value="TreeGrafter"/>
</dbReference>
<keyword evidence="5 12" id="KW-0812">Transmembrane</keyword>
<dbReference type="SUPFAM" id="SSF144083">
    <property type="entry name" value="Magnesium transport protein CorA, transmembrane region"/>
    <property type="match status" value="1"/>
</dbReference>
<evidence type="ECO:0000256" key="9">
    <source>
        <dbReference type="ARBA" id="ARBA00023136"/>
    </source>
</evidence>
<keyword evidence="4" id="KW-1003">Cell membrane</keyword>
<keyword evidence="6" id="KW-0460">Magnesium</keyword>
<evidence type="ECO:0000256" key="6">
    <source>
        <dbReference type="ARBA" id="ARBA00022842"/>
    </source>
</evidence>